<evidence type="ECO:0000313" key="2">
    <source>
        <dbReference type="EMBL" id="KAF1944126.1"/>
    </source>
</evidence>
<accession>A0A6A5T086</accession>
<dbReference type="OrthoDB" id="2827110at2759"/>
<gene>
    <name evidence="2" type="ORF">EJ02DRAFT_464434</name>
</gene>
<dbReference type="Proteomes" id="UP000800038">
    <property type="component" value="Unassembled WGS sequence"/>
</dbReference>
<dbReference type="PROSITE" id="PS51257">
    <property type="entry name" value="PROKAR_LIPOPROTEIN"/>
    <property type="match status" value="1"/>
</dbReference>
<dbReference type="AlphaFoldDB" id="A0A6A5T086"/>
<keyword evidence="1" id="KW-0732">Signal</keyword>
<evidence type="ECO:0000313" key="3">
    <source>
        <dbReference type="Proteomes" id="UP000800038"/>
    </source>
</evidence>
<name>A0A6A5T086_9PLEO</name>
<feature type="chain" id="PRO_5025682360" evidence="1">
    <location>
        <begin position="16"/>
        <end position="147"/>
    </location>
</feature>
<sequence length="147" mass="15923">MKLLLALSAIPAALACLHTWGDAHDDALPGLDGIGSCGAVDNGLTVCSSDWGSRIDQDGHYIISCLPGYVYAFTKNGATTWYANPSNAFSWTNGPRSSSYCCYGACDDKGPTLSCTDYDWDKWMYCQVGLRVAGRREKCQWQVAASM</sequence>
<evidence type="ECO:0000256" key="1">
    <source>
        <dbReference type="SAM" id="SignalP"/>
    </source>
</evidence>
<dbReference type="EMBL" id="ML976019">
    <property type="protein sequence ID" value="KAF1944126.1"/>
    <property type="molecule type" value="Genomic_DNA"/>
</dbReference>
<proteinExistence type="predicted"/>
<feature type="signal peptide" evidence="1">
    <location>
        <begin position="1"/>
        <end position="15"/>
    </location>
</feature>
<organism evidence="2 3">
    <name type="scientific">Clathrospora elynae</name>
    <dbReference type="NCBI Taxonomy" id="706981"/>
    <lineage>
        <taxon>Eukaryota</taxon>
        <taxon>Fungi</taxon>
        <taxon>Dikarya</taxon>
        <taxon>Ascomycota</taxon>
        <taxon>Pezizomycotina</taxon>
        <taxon>Dothideomycetes</taxon>
        <taxon>Pleosporomycetidae</taxon>
        <taxon>Pleosporales</taxon>
        <taxon>Diademaceae</taxon>
        <taxon>Clathrospora</taxon>
    </lineage>
</organism>
<protein>
    <submittedName>
        <fullName evidence="2">Uncharacterized protein</fullName>
    </submittedName>
</protein>
<keyword evidence="3" id="KW-1185">Reference proteome</keyword>
<reference evidence="2" key="1">
    <citation type="journal article" date="2020" name="Stud. Mycol.">
        <title>101 Dothideomycetes genomes: a test case for predicting lifestyles and emergence of pathogens.</title>
        <authorList>
            <person name="Haridas S."/>
            <person name="Albert R."/>
            <person name="Binder M."/>
            <person name="Bloem J."/>
            <person name="Labutti K."/>
            <person name="Salamov A."/>
            <person name="Andreopoulos B."/>
            <person name="Baker S."/>
            <person name="Barry K."/>
            <person name="Bills G."/>
            <person name="Bluhm B."/>
            <person name="Cannon C."/>
            <person name="Castanera R."/>
            <person name="Culley D."/>
            <person name="Daum C."/>
            <person name="Ezra D."/>
            <person name="Gonzalez J."/>
            <person name="Henrissat B."/>
            <person name="Kuo A."/>
            <person name="Liang C."/>
            <person name="Lipzen A."/>
            <person name="Lutzoni F."/>
            <person name="Magnuson J."/>
            <person name="Mondo S."/>
            <person name="Nolan M."/>
            <person name="Ohm R."/>
            <person name="Pangilinan J."/>
            <person name="Park H.-J."/>
            <person name="Ramirez L."/>
            <person name="Alfaro M."/>
            <person name="Sun H."/>
            <person name="Tritt A."/>
            <person name="Yoshinaga Y."/>
            <person name="Zwiers L.-H."/>
            <person name="Turgeon B."/>
            <person name="Goodwin S."/>
            <person name="Spatafora J."/>
            <person name="Crous P."/>
            <person name="Grigoriev I."/>
        </authorList>
    </citation>
    <scope>NUCLEOTIDE SEQUENCE</scope>
    <source>
        <strain evidence="2">CBS 161.51</strain>
    </source>
</reference>